<dbReference type="EMBL" id="CP002808">
    <property type="protein sequence ID" value="AEG72747.1"/>
    <property type="molecule type" value="Genomic_DNA"/>
</dbReference>
<dbReference type="BioCyc" id="MHAE859194:G1GR7-465-MONOMER"/>
<reference key="2">
    <citation type="submission" date="2011-05" db="EMBL/GenBank/DDBJ databases">
        <title>The Genome of Mycoplasma haemofelis Strain Ohio2, a pathogenic hemoplasma of the cat.</title>
        <authorList>
            <person name="Santos A.P."/>
            <person name="Guimaraes A.M.S."/>
            <person name="SanMiguel P.J."/>
            <person name="Martin S.W."/>
            <person name="Messick J.B."/>
        </authorList>
    </citation>
    <scope>NUCLEOTIDE SEQUENCE</scope>
    <source>
        <strain>Ohio2</strain>
    </source>
</reference>
<sequence>MSVASKVALGLGGAGAVGTGSYFAASSLSKENAPQPKTKLSKKLVDGGFDLLSFKLGGTDNSTEWSAVLAKYKDSGNKDLLEGVNISNVDTDDTNALKSACSSLMDLEDVSDEIYNKARRWCVVPKKVSEILGKLSKTILQNTSTDRSNDPLWTQKVKDYNNTTLPLPSIDWSKSSETEKIQELQKGCKTLLEKETKTHDATFASEYDTAIRWCVSPS</sequence>
<evidence type="ECO:0000313" key="1">
    <source>
        <dbReference type="EMBL" id="AEG72747.1"/>
    </source>
</evidence>
<reference evidence="1 2" key="1">
    <citation type="journal article" date="2011" name="J. Bacteriol.">
        <title>Complete genome sequences of two hemotropic Mycoplasmas, Mycoplasma haemofelis strain Ohio2 and Mycoplasma suis strain Illinois.</title>
        <authorList>
            <person name="Messick J.B."/>
            <person name="Santos A.P."/>
            <person name="Guimaraes A.M."/>
        </authorList>
    </citation>
    <scope>NUCLEOTIDE SEQUENCE [LARGE SCALE GENOMIC DNA]</scope>
    <source>
        <strain evidence="1 2">Ohio2</strain>
    </source>
</reference>
<protein>
    <submittedName>
        <fullName evidence="1">Uncharacterized protein</fullName>
    </submittedName>
</protein>
<gene>
    <name evidence="1" type="ordered locus">MHF_0475</name>
</gene>
<dbReference type="HOGENOM" id="CLU_098620_3_0_14"/>
<dbReference type="STRING" id="859194.MHF_0475"/>
<dbReference type="KEGG" id="mhf:MHF_0475"/>
<accession>F6FHK8</accession>
<proteinExistence type="predicted"/>
<dbReference type="Proteomes" id="UP000007952">
    <property type="component" value="Chromosome"/>
</dbReference>
<name>F6FHK8_MYCHI</name>
<evidence type="ECO:0000313" key="2">
    <source>
        <dbReference type="Proteomes" id="UP000007952"/>
    </source>
</evidence>
<organism evidence="1 2">
    <name type="scientific">Mycoplasma haemofelis (strain Ohio2)</name>
    <dbReference type="NCBI Taxonomy" id="859194"/>
    <lineage>
        <taxon>Bacteria</taxon>
        <taxon>Bacillati</taxon>
        <taxon>Mycoplasmatota</taxon>
        <taxon>Mollicutes</taxon>
        <taxon>Mycoplasmataceae</taxon>
        <taxon>Mycoplasma</taxon>
    </lineage>
</organism>
<dbReference type="AlphaFoldDB" id="F6FHK8"/>